<proteinExistence type="inferred from homology"/>
<keyword evidence="4" id="KW-1185">Reference proteome</keyword>
<protein>
    <submittedName>
        <fullName evidence="3">Related to Phospholipase/Carboxylesterase superfamily</fullName>
    </submittedName>
</protein>
<gene>
    <name evidence="3" type="ORF">DNG_02036</name>
</gene>
<evidence type="ECO:0000256" key="1">
    <source>
        <dbReference type="ARBA" id="ARBA00006499"/>
    </source>
</evidence>
<dbReference type="InterPro" id="IPR029058">
    <property type="entry name" value="AB_hydrolase_fold"/>
</dbReference>
<dbReference type="Gene3D" id="3.40.50.1820">
    <property type="entry name" value="alpha/beta hydrolase"/>
    <property type="match status" value="1"/>
</dbReference>
<dbReference type="PANTHER" id="PTHR10655">
    <property type="entry name" value="LYSOPHOSPHOLIPASE-RELATED"/>
    <property type="match status" value="1"/>
</dbReference>
<sequence>MPPRIPTEEDLTSLPLPLSVHFPSPPESTTAILVLLHGFGDSAASFINFARNMELPGVLTVAVRGTAPLPPSILPPGADEDRHFHWGDDVQIDQSTGDIAADPGFEKAVSPIMDVLIKGCLVEKFGWEPEDVILFGFGQGGSLALGLASRFANPRVVDVEGGAEGGKFKGVVSVGGPLPPSMVSTLSGRRKSKTKALIVQVRGADKDYVEEEFESVKSVEWKREEVDTPRNREEMYPIMAFLGELLGEPQPVFGQI</sequence>
<comment type="caution">
    <text evidence="3">The sequence shown here is derived from an EMBL/GenBank/DDBJ whole genome shotgun (WGS) entry which is preliminary data.</text>
</comment>
<dbReference type="AlphaFoldDB" id="A0AAE8SS60"/>
<dbReference type="GO" id="GO:0005737">
    <property type="term" value="C:cytoplasm"/>
    <property type="evidence" value="ECO:0007669"/>
    <property type="project" value="TreeGrafter"/>
</dbReference>
<feature type="domain" description="Phospholipase/carboxylesterase/thioesterase" evidence="2">
    <location>
        <begin position="25"/>
        <end position="210"/>
    </location>
</feature>
<dbReference type="PANTHER" id="PTHR10655:SF67">
    <property type="entry name" value="PHOSPHOLIPASE_CARBOXYLESTERASE SUPERFAMILY (AFU_ORTHOLOGUE AFUA_5G09340)"/>
    <property type="match status" value="1"/>
</dbReference>
<reference evidence="3" key="1">
    <citation type="submission" date="2018-03" db="EMBL/GenBank/DDBJ databases">
        <authorList>
            <person name="Guldener U."/>
        </authorList>
    </citation>
    <scope>NUCLEOTIDE SEQUENCE</scope>
</reference>
<accession>A0AAE8SS60</accession>
<dbReference type="InterPro" id="IPR003140">
    <property type="entry name" value="PLipase/COase/thioEstase"/>
</dbReference>
<name>A0AAE8SS60_9PEZI</name>
<dbReference type="EMBL" id="ONZQ02000002">
    <property type="protein sequence ID" value="SPN98997.1"/>
    <property type="molecule type" value="Genomic_DNA"/>
</dbReference>
<evidence type="ECO:0000313" key="3">
    <source>
        <dbReference type="EMBL" id="SPN98997.1"/>
    </source>
</evidence>
<evidence type="ECO:0000259" key="2">
    <source>
        <dbReference type="Pfam" id="PF02230"/>
    </source>
</evidence>
<dbReference type="GO" id="GO:0052689">
    <property type="term" value="F:carboxylic ester hydrolase activity"/>
    <property type="evidence" value="ECO:0007669"/>
    <property type="project" value="TreeGrafter"/>
</dbReference>
<evidence type="ECO:0000313" key="4">
    <source>
        <dbReference type="Proteomes" id="UP001187682"/>
    </source>
</evidence>
<dbReference type="SUPFAM" id="SSF53474">
    <property type="entry name" value="alpha/beta-Hydrolases"/>
    <property type="match status" value="1"/>
</dbReference>
<dbReference type="Pfam" id="PF02230">
    <property type="entry name" value="Abhydrolase_2"/>
    <property type="match status" value="1"/>
</dbReference>
<organism evidence="3 4">
    <name type="scientific">Cephalotrichum gorgonifer</name>
    <dbReference type="NCBI Taxonomy" id="2041049"/>
    <lineage>
        <taxon>Eukaryota</taxon>
        <taxon>Fungi</taxon>
        <taxon>Dikarya</taxon>
        <taxon>Ascomycota</taxon>
        <taxon>Pezizomycotina</taxon>
        <taxon>Sordariomycetes</taxon>
        <taxon>Hypocreomycetidae</taxon>
        <taxon>Microascales</taxon>
        <taxon>Microascaceae</taxon>
        <taxon>Cephalotrichum</taxon>
    </lineage>
</organism>
<dbReference type="GO" id="GO:0008474">
    <property type="term" value="F:palmitoyl-(protein) hydrolase activity"/>
    <property type="evidence" value="ECO:0007669"/>
    <property type="project" value="TreeGrafter"/>
</dbReference>
<dbReference type="InterPro" id="IPR050565">
    <property type="entry name" value="LYPA1-2/EST-like"/>
</dbReference>
<dbReference type="Proteomes" id="UP001187682">
    <property type="component" value="Unassembled WGS sequence"/>
</dbReference>
<comment type="similarity">
    <text evidence="1">Belongs to the AB hydrolase superfamily. AB hydrolase 2 family.</text>
</comment>